<dbReference type="InterPro" id="IPR042228">
    <property type="entry name" value="Dynein_linker_3"/>
</dbReference>
<dbReference type="GO" id="GO:0045505">
    <property type="term" value="F:dynein intermediate chain binding"/>
    <property type="evidence" value="ECO:0007669"/>
    <property type="project" value="InterPro"/>
</dbReference>
<dbReference type="PANTHER" id="PTHR45703:SF22">
    <property type="entry name" value="DYNEIN CYTOPLASMIC 2 HEAVY CHAIN 1"/>
    <property type="match status" value="1"/>
</dbReference>
<dbReference type="PaxDb" id="2903-EOD21359"/>
<dbReference type="Gene3D" id="3.20.180.20">
    <property type="entry name" value="Dynein heavy chain, N-terminal domain 2"/>
    <property type="match status" value="1"/>
</dbReference>
<dbReference type="Pfam" id="PF08393">
    <property type="entry name" value="DHC_N2"/>
    <property type="match status" value="1"/>
</dbReference>
<dbReference type="GeneID" id="17266899"/>
<accession>A0A0D3JCX4</accession>
<dbReference type="RefSeq" id="XP_005773788.1">
    <property type="nucleotide sequence ID" value="XM_005773731.1"/>
</dbReference>
<evidence type="ECO:0008006" key="6">
    <source>
        <dbReference type="Google" id="ProtNLM"/>
    </source>
</evidence>
<dbReference type="eggNOG" id="KOG3595">
    <property type="taxonomic scope" value="Eukaryota"/>
</dbReference>
<evidence type="ECO:0000256" key="1">
    <source>
        <dbReference type="SAM" id="Coils"/>
    </source>
</evidence>
<dbReference type="Gene3D" id="1.20.58.1120">
    <property type="match status" value="1"/>
</dbReference>
<dbReference type="GO" id="GO:0051959">
    <property type="term" value="F:dynein light intermediate chain binding"/>
    <property type="evidence" value="ECO:0007669"/>
    <property type="project" value="InterPro"/>
</dbReference>
<dbReference type="STRING" id="2903.R1EKE3"/>
<dbReference type="AlphaFoldDB" id="A0A0D3JCX4"/>
<keyword evidence="5" id="KW-1185">Reference proteome</keyword>
<dbReference type="InterPro" id="IPR042222">
    <property type="entry name" value="Dynein_2_N"/>
</dbReference>
<dbReference type="InterPro" id="IPR027417">
    <property type="entry name" value="P-loop_NTPase"/>
</dbReference>
<dbReference type="Gene3D" id="1.20.140.100">
    <property type="entry name" value="Dynein heavy chain, N-terminal domain 2"/>
    <property type="match status" value="1"/>
</dbReference>
<proteinExistence type="predicted"/>
<protein>
    <recommendedName>
        <fullName evidence="6">Dynein heavy chain linker domain-containing protein</fullName>
    </recommendedName>
</protein>
<evidence type="ECO:0000313" key="5">
    <source>
        <dbReference type="Proteomes" id="UP000013827"/>
    </source>
</evidence>
<dbReference type="GO" id="GO:0007018">
    <property type="term" value="P:microtubule-based movement"/>
    <property type="evidence" value="ECO:0007669"/>
    <property type="project" value="InterPro"/>
</dbReference>
<feature type="domain" description="Dynein heavy chain linker" evidence="2">
    <location>
        <begin position="122"/>
        <end position="516"/>
    </location>
</feature>
<evidence type="ECO:0000259" key="3">
    <source>
        <dbReference type="Pfam" id="PF12774"/>
    </source>
</evidence>
<feature type="domain" description="Dynein heavy chain hydrolytic ATP-binding dynein motor region" evidence="3">
    <location>
        <begin position="642"/>
        <end position="693"/>
    </location>
</feature>
<organism evidence="4 5">
    <name type="scientific">Emiliania huxleyi (strain CCMP1516)</name>
    <dbReference type="NCBI Taxonomy" id="280463"/>
    <lineage>
        <taxon>Eukaryota</taxon>
        <taxon>Haptista</taxon>
        <taxon>Haptophyta</taxon>
        <taxon>Prymnesiophyceae</taxon>
        <taxon>Isochrysidales</taxon>
        <taxon>Noelaerhabdaceae</taxon>
        <taxon>Emiliania</taxon>
    </lineage>
</organism>
<dbReference type="Pfam" id="PF12774">
    <property type="entry name" value="AAA_6"/>
    <property type="match status" value="1"/>
</dbReference>
<dbReference type="GO" id="GO:0005524">
    <property type="term" value="F:ATP binding"/>
    <property type="evidence" value="ECO:0007669"/>
    <property type="project" value="InterPro"/>
</dbReference>
<dbReference type="FunFam" id="3.20.180.20:FF:000002">
    <property type="entry name" value="Cytoplasmic dynein heavy chain 1"/>
    <property type="match status" value="1"/>
</dbReference>
<evidence type="ECO:0000313" key="4">
    <source>
        <dbReference type="EnsemblProtists" id="EOD21359"/>
    </source>
</evidence>
<feature type="coiled-coil region" evidence="1">
    <location>
        <begin position="80"/>
        <end position="107"/>
    </location>
</feature>
<dbReference type="InterPro" id="IPR035699">
    <property type="entry name" value="AAA_6"/>
</dbReference>
<dbReference type="InterPro" id="IPR026983">
    <property type="entry name" value="DHC"/>
</dbReference>
<evidence type="ECO:0000259" key="2">
    <source>
        <dbReference type="Pfam" id="PF08393"/>
    </source>
</evidence>
<dbReference type="Proteomes" id="UP000013827">
    <property type="component" value="Unassembled WGS sequence"/>
</dbReference>
<reference evidence="4" key="2">
    <citation type="submission" date="2024-10" db="UniProtKB">
        <authorList>
            <consortium name="EnsemblProtists"/>
        </authorList>
    </citation>
    <scope>IDENTIFICATION</scope>
</reference>
<keyword evidence="1" id="KW-0175">Coiled coil</keyword>
<dbReference type="HOGENOM" id="CLU_291427_0_0_1"/>
<dbReference type="Gene3D" id="3.40.50.300">
    <property type="entry name" value="P-loop containing nucleotide triphosphate hydrolases"/>
    <property type="match status" value="1"/>
</dbReference>
<reference evidence="5" key="1">
    <citation type="journal article" date="2013" name="Nature">
        <title>Pan genome of the phytoplankton Emiliania underpins its global distribution.</title>
        <authorList>
            <person name="Read B.A."/>
            <person name="Kegel J."/>
            <person name="Klute M.J."/>
            <person name="Kuo A."/>
            <person name="Lefebvre S.C."/>
            <person name="Maumus F."/>
            <person name="Mayer C."/>
            <person name="Miller J."/>
            <person name="Monier A."/>
            <person name="Salamov A."/>
            <person name="Young J."/>
            <person name="Aguilar M."/>
            <person name="Claverie J.M."/>
            <person name="Frickenhaus S."/>
            <person name="Gonzalez K."/>
            <person name="Herman E.K."/>
            <person name="Lin Y.C."/>
            <person name="Napier J."/>
            <person name="Ogata H."/>
            <person name="Sarno A.F."/>
            <person name="Shmutz J."/>
            <person name="Schroeder D."/>
            <person name="de Vargas C."/>
            <person name="Verret F."/>
            <person name="von Dassow P."/>
            <person name="Valentin K."/>
            <person name="Van de Peer Y."/>
            <person name="Wheeler G."/>
            <person name="Dacks J.B."/>
            <person name="Delwiche C.F."/>
            <person name="Dyhrman S.T."/>
            <person name="Glockner G."/>
            <person name="John U."/>
            <person name="Richards T."/>
            <person name="Worden A.Z."/>
            <person name="Zhang X."/>
            <person name="Grigoriev I.V."/>
            <person name="Allen A.E."/>
            <person name="Bidle K."/>
            <person name="Borodovsky M."/>
            <person name="Bowler C."/>
            <person name="Brownlee C."/>
            <person name="Cock J.M."/>
            <person name="Elias M."/>
            <person name="Gladyshev V.N."/>
            <person name="Groth M."/>
            <person name="Guda C."/>
            <person name="Hadaegh A."/>
            <person name="Iglesias-Rodriguez M.D."/>
            <person name="Jenkins J."/>
            <person name="Jones B.M."/>
            <person name="Lawson T."/>
            <person name="Leese F."/>
            <person name="Lindquist E."/>
            <person name="Lobanov A."/>
            <person name="Lomsadze A."/>
            <person name="Malik S.B."/>
            <person name="Marsh M.E."/>
            <person name="Mackinder L."/>
            <person name="Mock T."/>
            <person name="Mueller-Roeber B."/>
            <person name="Pagarete A."/>
            <person name="Parker M."/>
            <person name="Probert I."/>
            <person name="Quesneville H."/>
            <person name="Raines C."/>
            <person name="Rensing S.A."/>
            <person name="Riano-Pachon D.M."/>
            <person name="Richier S."/>
            <person name="Rokitta S."/>
            <person name="Shiraiwa Y."/>
            <person name="Soanes D.M."/>
            <person name="van der Giezen M."/>
            <person name="Wahlund T.M."/>
            <person name="Williams B."/>
            <person name="Wilson W."/>
            <person name="Wolfe G."/>
            <person name="Wurch L.L."/>
        </authorList>
    </citation>
    <scope>NUCLEOTIDE SEQUENCE</scope>
</reference>
<dbReference type="EnsemblProtists" id="EOD21359">
    <property type="protein sequence ID" value="EOD21359"/>
    <property type="gene ID" value="EMIHUDRAFT_117244"/>
</dbReference>
<dbReference type="KEGG" id="ehx:EMIHUDRAFT_117244"/>
<sequence length="1048" mass="117002">MFVMAGSCMYVWATSVGLRRWEELEVSVDAFNDRLEDQMGHLRNSMEARVGEVDLKVQKFAARWTELKPKKLDTSQPAEMAALIDRIKEWQAELKEVVEASDDLARDCSHFDLPPPNFAGLADIKADIESYVASCDFFESFMGELEALAAEDWVSFRQRTYVFDDLIASWRERAADCPPGAIASHLVAELDGYSQLGPLLKHVRGDAFQPEHWASLFRTLGIPKVPLGDLRLSHFLGCTRALLENQAELKELNARATGEVAIREAVQEVTAWAQDARFSTTSYSNGGRSTALIKDWKDLTTQVCDFQALLGSLKASHFFGTFADTVTHYEAKLALLDRVLSQLNPIQRKWVYLEPIFARGAMPNEQPRFARVDEEFTSIMQGVADDPRVFSLLRVSNLPETLSAILDQLERCQKALSDFLEQKRQSFPRFYFIGDDDLLEILGQAKNPAVIQSHLKKLFAGIFQVQFAPGDKAITGMCSLEGEVVPLKQPVEVSEAVEGWLQQLATGMKETLVDSILETRRAPQLDLEGLASQVLCIAEMVLFTQQAEEAIPRGRAALEGLKKELLSKLHGYTSHETEVPLLGLKIQSLVLDLIHNVSVVDQLLSVQAGALDAWTWRSQLRYYLRPGDGHVTMSMVSATFDYSYEYQGNAPKLVHTPLTDKCYLTLTQAMHLGYGTGKTESVKALGHAFGRQARKMQQTLFRHRFLVGEDMVLRVPLDGVSRLRVLLAHREAAGLLHTQVEAFRPRYKLRWSVDAMRMLAVPNAGGSSLQSEALSCEVLARLFGSRLVMTEMELDYFSGSKITDYSVTLFEHAVGVSVTRAINWPTFALQPADAYRLLFKKLRAIQISSRNVLNMRWRKQVLHVWVRTYRDAQTLEEQYAAIPPEVRGNSVVLITLANGIDWICDAFSIEMSALEARPPTAPESGKEWDQRGLSPGRVLDLCARQDGAIILPGKEDYQIMVNNVLGQFNMRVLAFRYEGADDSGVLGAPREINIPPGEINIPPSEINIPPGEINIPPGEINIPPGEINIPPGEINIPPGEINIPPGEM</sequence>
<dbReference type="GO" id="GO:0030286">
    <property type="term" value="C:dynein complex"/>
    <property type="evidence" value="ECO:0007669"/>
    <property type="project" value="InterPro"/>
</dbReference>
<name>A0A0D3JCX4_EMIH1</name>
<dbReference type="PANTHER" id="PTHR45703">
    <property type="entry name" value="DYNEIN HEAVY CHAIN"/>
    <property type="match status" value="1"/>
</dbReference>
<dbReference type="InterPro" id="IPR013602">
    <property type="entry name" value="Dynein_heavy_linker"/>
</dbReference>